<gene>
    <name evidence="3" type="ORF">ACFOZ4_04325</name>
</gene>
<keyword evidence="4" id="KW-1185">Reference proteome</keyword>
<proteinExistence type="predicted"/>
<organism evidence="3 4">
    <name type="scientific">Hamadaea flava</name>
    <dbReference type="NCBI Taxonomy" id="1742688"/>
    <lineage>
        <taxon>Bacteria</taxon>
        <taxon>Bacillati</taxon>
        <taxon>Actinomycetota</taxon>
        <taxon>Actinomycetes</taxon>
        <taxon>Micromonosporales</taxon>
        <taxon>Micromonosporaceae</taxon>
        <taxon>Hamadaea</taxon>
    </lineage>
</organism>
<keyword evidence="2" id="KW-0812">Transmembrane</keyword>
<protein>
    <recommendedName>
        <fullName evidence="5">DUF4190 domain-containing protein</fullName>
    </recommendedName>
</protein>
<feature type="region of interest" description="Disordered" evidence="1">
    <location>
        <begin position="1"/>
        <end position="101"/>
    </location>
</feature>
<evidence type="ECO:0008006" key="5">
    <source>
        <dbReference type="Google" id="ProtNLM"/>
    </source>
</evidence>
<accession>A0ABV8LIC9</accession>
<evidence type="ECO:0000256" key="2">
    <source>
        <dbReference type="SAM" id="Phobius"/>
    </source>
</evidence>
<evidence type="ECO:0000313" key="3">
    <source>
        <dbReference type="EMBL" id="MFC4129824.1"/>
    </source>
</evidence>
<evidence type="ECO:0000256" key="1">
    <source>
        <dbReference type="SAM" id="MobiDB-lite"/>
    </source>
</evidence>
<dbReference type="Proteomes" id="UP001595816">
    <property type="component" value="Unassembled WGS sequence"/>
</dbReference>
<evidence type="ECO:0000313" key="4">
    <source>
        <dbReference type="Proteomes" id="UP001595816"/>
    </source>
</evidence>
<sequence>MTDQNPTPSPYEPPSGSSGSGGDTGATPTSGAAGGYEPPSTGSGYDPNAGGGNQAPTTGGGSIYESSAYQPPGTPPPPGGSPYGQPPGGQQYPPPYQAPVTPVAPGKNNTMLFGILGIVLGVVCCAPLGILFGWLSMNEAKKTNSDATLGKVAFWLGIALTAVAVIGGLIALCAGVFSSNNSNY</sequence>
<comment type="caution">
    <text evidence="3">The sequence shown here is derived from an EMBL/GenBank/DDBJ whole genome shotgun (WGS) entry which is preliminary data.</text>
</comment>
<name>A0ABV8LIC9_9ACTN</name>
<reference evidence="4" key="1">
    <citation type="journal article" date="2019" name="Int. J. Syst. Evol. Microbiol.">
        <title>The Global Catalogue of Microorganisms (GCM) 10K type strain sequencing project: providing services to taxonomists for standard genome sequencing and annotation.</title>
        <authorList>
            <consortium name="The Broad Institute Genomics Platform"/>
            <consortium name="The Broad Institute Genome Sequencing Center for Infectious Disease"/>
            <person name="Wu L."/>
            <person name="Ma J."/>
        </authorList>
    </citation>
    <scope>NUCLEOTIDE SEQUENCE [LARGE SCALE GENOMIC DNA]</scope>
    <source>
        <strain evidence="4">CGMCC 4.7289</strain>
    </source>
</reference>
<keyword evidence="2" id="KW-1133">Transmembrane helix</keyword>
<keyword evidence="2" id="KW-0472">Membrane</keyword>
<feature type="transmembrane region" description="Helical" evidence="2">
    <location>
        <begin position="112"/>
        <end position="134"/>
    </location>
</feature>
<feature type="compositionally biased region" description="Gly residues" evidence="1">
    <location>
        <begin position="49"/>
        <end position="62"/>
    </location>
</feature>
<dbReference type="RefSeq" id="WP_253760066.1">
    <property type="nucleotide sequence ID" value="NZ_JAMZDZ010000001.1"/>
</dbReference>
<dbReference type="EMBL" id="JBHSAY010000003">
    <property type="protein sequence ID" value="MFC4129824.1"/>
    <property type="molecule type" value="Genomic_DNA"/>
</dbReference>
<feature type="transmembrane region" description="Helical" evidence="2">
    <location>
        <begin position="154"/>
        <end position="177"/>
    </location>
</feature>